<sequence length="148" mass="16994">MSYDEEYAISENVPGSPVALSRSTCEMHHYSSLERITFIHPLVQYCKCRMTKSTPPRKTFLVRGACRPVSRLCIRPSYNFSDLISYAGFLIERFVVQLLSYNAIYGMKKAISTLQCFVYLLLPNICRCGTYSPIDLISKYQIFIYLSA</sequence>
<dbReference type="Proteomes" id="UP000499080">
    <property type="component" value="Unassembled WGS sequence"/>
</dbReference>
<evidence type="ECO:0000313" key="2">
    <source>
        <dbReference type="Proteomes" id="UP000499080"/>
    </source>
</evidence>
<keyword evidence="2" id="KW-1185">Reference proteome</keyword>
<gene>
    <name evidence="1" type="ORF">AVEN_4677_1</name>
</gene>
<evidence type="ECO:0000313" key="1">
    <source>
        <dbReference type="EMBL" id="GBN15381.1"/>
    </source>
</evidence>
<protein>
    <submittedName>
        <fullName evidence="1">Uncharacterized protein</fullName>
    </submittedName>
</protein>
<dbReference type="EMBL" id="BGPR01006017">
    <property type="protein sequence ID" value="GBN15381.1"/>
    <property type="molecule type" value="Genomic_DNA"/>
</dbReference>
<accession>A0A4Y2LKS6</accession>
<name>A0A4Y2LKS6_ARAVE</name>
<proteinExistence type="predicted"/>
<organism evidence="1 2">
    <name type="scientific">Araneus ventricosus</name>
    <name type="common">Orbweaver spider</name>
    <name type="synonym">Epeira ventricosa</name>
    <dbReference type="NCBI Taxonomy" id="182803"/>
    <lineage>
        <taxon>Eukaryota</taxon>
        <taxon>Metazoa</taxon>
        <taxon>Ecdysozoa</taxon>
        <taxon>Arthropoda</taxon>
        <taxon>Chelicerata</taxon>
        <taxon>Arachnida</taxon>
        <taxon>Araneae</taxon>
        <taxon>Araneomorphae</taxon>
        <taxon>Entelegynae</taxon>
        <taxon>Araneoidea</taxon>
        <taxon>Araneidae</taxon>
        <taxon>Araneus</taxon>
    </lineage>
</organism>
<reference evidence="1 2" key="1">
    <citation type="journal article" date="2019" name="Sci. Rep.">
        <title>Orb-weaving spider Araneus ventricosus genome elucidates the spidroin gene catalogue.</title>
        <authorList>
            <person name="Kono N."/>
            <person name="Nakamura H."/>
            <person name="Ohtoshi R."/>
            <person name="Moran D.A.P."/>
            <person name="Shinohara A."/>
            <person name="Yoshida Y."/>
            <person name="Fujiwara M."/>
            <person name="Mori M."/>
            <person name="Tomita M."/>
            <person name="Arakawa K."/>
        </authorList>
    </citation>
    <scope>NUCLEOTIDE SEQUENCE [LARGE SCALE GENOMIC DNA]</scope>
</reference>
<dbReference type="AlphaFoldDB" id="A0A4Y2LKS6"/>
<comment type="caution">
    <text evidence="1">The sequence shown here is derived from an EMBL/GenBank/DDBJ whole genome shotgun (WGS) entry which is preliminary data.</text>
</comment>